<protein>
    <submittedName>
        <fullName evidence="2">Uncharacterized protein</fullName>
    </submittedName>
</protein>
<keyword evidence="1" id="KW-0732">Signal</keyword>
<evidence type="ECO:0000313" key="3">
    <source>
        <dbReference type="Proteomes" id="UP000574390"/>
    </source>
</evidence>
<sequence length="112" mass="12433">MYVIMMEALLLKGLWIWWLPDRLALQANEAAFAAITRPFSHSQDVADNLHAVPSVNHDQWDGPDFLGKSTTESHGDGLFRVLCVPGNGTYASEYASESVQQVDRQLRSTAAE</sequence>
<evidence type="ECO:0000313" key="2">
    <source>
        <dbReference type="EMBL" id="KAF4714625.1"/>
    </source>
</evidence>
<comment type="caution">
    <text evidence="2">The sequence shown here is derived from an EMBL/GenBank/DDBJ whole genome shotgun (WGS) entry which is preliminary data.</text>
</comment>
<dbReference type="EMBL" id="JABANM010025425">
    <property type="protein sequence ID" value="KAF4714625.1"/>
    <property type="molecule type" value="Genomic_DNA"/>
</dbReference>
<dbReference type="AlphaFoldDB" id="A0A7J6R1M8"/>
<proteinExistence type="predicted"/>
<feature type="signal peptide" evidence="1">
    <location>
        <begin position="1"/>
        <end position="24"/>
    </location>
</feature>
<evidence type="ECO:0000256" key="1">
    <source>
        <dbReference type="SAM" id="SignalP"/>
    </source>
</evidence>
<gene>
    <name evidence="2" type="ORF">FOZ62_012816</name>
</gene>
<name>A0A7J6R1M8_PEROL</name>
<feature type="chain" id="PRO_5029890079" evidence="1">
    <location>
        <begin position="25"/>
        <end position="112"/>
    </location>
</feature>
<organism evidence="2 3">
    <name type="scientific">Perkinsus olseni</name>
    <name type="common">Perkinsus atlanticus</name>
    <dbReference type="NCBI Taxonomy" id="32597"/>
    <lineage>
        <taxon>Eukaryota</taxon>
        <taxon>Sar</taxon>
        <taxon>Alveolata</taxon>
        <taxon>Perkinsozoa</taxon>
        <taxon>Perkinsea</taxon>
        <taxon>Perkinsida</taxon>
        <taxon>Perkinsidae</taxon>
        <taxon>Perkinsus</taxon>
    </lineage>
</organism>
<accession>A0A7J6R1M8</accession>
<reference evidence="2 3" key="1">
    <citation type="submission" date="2020-04" db="EMBL/GenBank/DDBJ databases">
        <title>Perkinsus olseni comparative genomics.</title>
        <authorList>
            <person name="Bogema D.R."/>
        </authorList>
    </citation>
    <scope>NUCLEOTIDE SEQUENCE [LARGE SCALE GENOMIC DNA]</scope>
    <source>
        <strain evidence="2">ATCC PRA-205</strain>
    </source>
</reference>
<dbReference type="Proteomes" id="UP000574390">
    <property type="component" value="Unassembled WGS sequence"/>
</dbReference>